<organism evidence="10 11">
    <name type="scientific">Prunus dulcis</name>
    <name type="common">Almond</name>
    <name type="synonym">Amygdalus dulcis</name>
    <dbReference type="NCBI Taxonomy" id="3755"/>
    <lineage>
        <taxon>Eukaryota</taxon>
        <taxon>Viridiplantae</taxon>
        <taxon>Streptophyta</taxon>
        <taxon>Embryophyta</taxon>
        <taxon>Tracheophyta</taxon>
        <taxon>Spermatophyta</taxon>
        <taxon>Magnoliopsida</taxon>
        <taxon>eudicotyledons</taxon>
        <taxon>Gunneridae</taxon>
        <taxon>Pentapetalae</taxon>
        <taxon>rosids</taxon>
        <taxon>fabids</taxon>
        <taxon>Rosales</taxon>
        <taxon>Rosaceae</taxon>
        <taxon>Amygdaloideae</taxon>
        <taxon>Amygdaleae</taxon>
        <taxon>Prunus</taxon>
    </lineage>
</organism>
<dbReference type="OMA" id="WFAMEDE"/>
<dbReference type="Pfam" id="PF07524">
    <property type="entry name" value="Bromo_TP"/>
    <property type="match status" value="1"/>
</dbReference>
<evidence type="ECO:0000313" key="11">
    <source>
        <dbReference type="Proteomes" id="UP000327085"/>
    </source>
</evidence>
<dbReference type="InParanoid" id="A0A5E4FYF5"/>
<evidence type="ECO:0000313" key="12">
    <source>
        <dbReference type="Proteomes" id="UP001054821"/>
    </source>
</evidence>
<dbReference type="CDD" id="cd08049">
    <property type="entry name" value="TAF8"/>
    <property type="match status" value="1"/>
</dbReference>
<dbReference type="PANTHER" id="PTHR46338">
    <property type="entry name" value="TRANSCRIPTION INITIATION FACTOR TFIID SUBUNIT 8"/>
    <property type="match status" value="1"/>
</dbReference>
<keyword evidence="4" id="KW-0805">Transcription regulation</keyword>
<dbReference type="Proteomes" id="UP000327085">
    <property type="component" value="Chromosome 3"/>
</dbReference>
<evidence type="ECO:0000256" key="6">
    <source>
        <dbReference type="ARBA" id="ARBA00023242"/>
    </source>
</evidence>
<dbReference type="Pfam" id="PF10406">
    <property type="entry name" value="TAF8_C"/>
    <property type="match status" value="1"/>
</dbReference>
<keyword evidence="6" id="KW-0539">Nucleus</keyword>
<dbReference type="InterPro" id="IPR006565">
    <property type="entry name" value="BTP"/>
</dbReference>
<feature type="compositionally biased region" description="Basic and acidic residues" evidence="7">
    <location>
        <begin position="8"/>
        <end position="24"/>
    </location>
</feature>
<reference evidence="10" key="1">
    <citation type="submission" date="2019-07" db="EMBL/GenBank/DDBJ databases">
        <authorList>
            <person name="Alioto T."/>
            <person name="Alioto T."/>
            <person name="Gomez Garrido J."/>
        </authorList>
    </citation>
    <scope>NUCLEOTIDE SEQUENCE</scope>
</reference>
<reference evidence="9 12" key="3">
    <citation type="journal article" date="2022" name="G3 (Bethesda)">
        <title>Whole-genome sequence and methylome profiling of the almond [Prunus dulcis (Mill.) D.A. Webb] cultivar 'Nonpareil'.</title>
        <authorList>
            <person name="D'Amico-Willman K.M."/>
            <person name="Ouma W.Z."/>
            <person name="Meulia T."/>
            <person name="Sideli G.M."/>
            <person name="Gradziel T.M."/>
            <person name="Fresnedo-Ramirez J."/>
        </authorList>
    </citation>
    <scope>NUCLEOTIDE SEQUENCE [LARGE SCALE GENOMIC DNA]</scope>
    <source>
        <strain evidence="9">Clone GOH B32 T37-40</strain>
    </source>
</reference>
<dbReference type="InterPro" id="IPR019473">
    <property type="entry name" value="TFIID_su8_C"/>
</dbReference>
<comment type="subcellular location">
    <subcellularLocation>
        <location evidence="1">Nucleus</location>
    </subcellularLocation>
</comment>
<accession>A0A5E4FYF5</accession>
<dbReference type="GO" id="GO:0005669">
    <property type="term" value="C:transcription factor TFIID complex"/>
    <property type="evidence" value="ECO:0007669"/>
    <property type="project" value="InterPro"/>
</dbReference>
<dbReference type="InterPro" id="IPR037818">
    <property type="entry name" value="TAF8"/>
</dbReference>
<dbReference type="Proteomes" id="UP001054821">
    <property type="component" value="Chromosome 3"/>
</dbReference>
<evidence type="ECO:0000256" key="7">
    <source>
        <dbReference type="SAM" id="MobiDB-lite"/>
    </source>
</evidence>
<reference evidence="11" key="2">
    <citation type="journal article" date="2020" name="Plant J.">
        <title>Transposons played a major role in the diversification between the closely related almond and peach genomes: results from the almond genome sequence.</title>
        <authorList>
            <person name="Alioto T."/>
            <person name="Alexiou K.G."/>
            <person name="Bardil A."/>
            <person name="Barteri F."/>
            <person name="Castanera R."/>
            <person name="Cruz F."/>
            <person name="Dhingra A."/>
            <person name="Duval H."/>
            <person name="Fernandez I Marti A."/>
            <person name="Frias L."/>
            <person name="Galan B."/>
            <person name="Garcia J.L."/>
            <person name="Howad W."/>
            <person name="Gomez-Garrido J."/>
            <person name="Gut M."/>
            <person name="Julca I."/>
            <person name="Morata J."/>
            <person name="Puigdomenech P."/>
            <person name="Ribeca P."/>
            <person name="Rubio Cabetas M.J."/>
            <person name="Vlasova A."/>
            <person name="Wirthensohn M."/>
            <person name="Garcia-Mas J."/>
            <person name="Gabaldon T."/>
            <person name="Casacuberta J.M."/>
            <person name="Arus P."/>
        </authorList>
    </citation>
    <scope>NUCLEOTIDE SEQUENCE [LARGE SCALE GENOMIC DNA]</scope>
    <source>
        <strain evidence="11">cv. Texas</strain>
    </source>
</reference>
<evidence type="ECO:0000256" key="5">
    <source>
        <dbReference type="ARBA" id="ARBA00023163"/>
    </source>
</evidence>
<evidence type="ECO:0000256" key="4">
    <source>
        <dbReference type="ARBA" id="ARBA00023015"/>
    </source>
</evidence>
<protein>
    <recommendedName>
        <fullName evidence="3">Transcription initiation factor TFIID subunit 8</fullName>
    </recommendedName>
</protein>
<dbReference type="PANTHER" id="PTHR46338:SF19">
    <property type="entry name" value="TRANSCRIPTION INITIATION FACTOR TFIID SUBUNIT 8"/>
    <property type="match status" value="1"/>
</dbReference>
<evidence type="ECO:0000259" key="8">
    <source>
        <dbReference type="SMART" id="SM00576"/>
    </source>
</evidence>
<sequence length="378" mass="42079">MSDGGGESGREHEQHNRTQRKSSGDDFARAIAKIAVAQVCEIVGFQTYQLSALETLSDVAVHYIHNIGKTAHFYANLSGRMDCNVFDIIQGLEDLGLAQGFAGASDVDHCLASSGTVREIAQYVGETEHIPFSYSIPQFPVVKDRKLTPSFLQSGVETLGEHIPIWLPAFPEPHTYVQSPISNERARELHTDMIEQKKKQRNVERSLFNLQRRLVCNGLEGPSIDPGDADKAKQARESNPFLAAPLQYGETEVSHVALPAKLSSEATVEKLVAENRVAEKCSSVLETFAPAIEAMKSSSCESQEEHKEILLSRRPTVQFKIGIAKTSFSTMLHSSPHNKGFQKNYPWFGRENEKDEKKRRAEKILKNSMENSQELAQL</sequence>
<dbReference type="EMBL" id="CABIKO010000251">
    <property type="protein sequence ID" value="VVA32527.1"/>
    <property type="molecule type" value="Genomic_DNA"/>
</dbReference>
<evidence type="ECO:0000256" key="3">
    <source>
        <dbReference type="ARBA" id="ARBA00017307"/>
    </source>
</evidence>
<evidence type="ECO:0000313" key="9">
    <source>
        <dbReference type="EMBL" id="KAI5340775.1"/>
    </source>
</evidence>
<evidence type="ECO:0000313" key="10">
    <source>
        <dbReference type="EMBL" id="VVA32527.1"/>
    </source>
</evidence>
<dbReference type="Gramene" id="VVA32527">
    <property type="protein sequence ID" value="VVA32527"/>
    <property type="gene ID" value="Prudul26B022785"/>
</dbReference>
<feature type="region of interest" description="Disordered" evidence="7">
    <location>
        <begin position="1"/>
        <end position="24"/>
    </location>
</feature>
<dbReference type="Gene3D" id="1.10.20.10">
    <property type="entry name" value="Histone, subunit A"/>
    <property type="match status" value="1"/>
</dbReference>
<evidence type="ECO:0000256" key="1">
    <source>
        <dbReference type="ARBA" id="ARBA00004123"/>
    </source>
</evidence>
<keyword evidence="12" id="KW-1185">Reference proteome</keyword>
<keyword evidence="5" id="KW-0804">Transcription</keyword>
<dbReference type="GO" id="GO:0046982">
    <property type="term" value="F:protein heterodimerization activity"/>
    <property type="evidence" value="ECO:0007669"/>
    <property type="project" value="InterPro"/>
</dbReference>
<dbReference type="InterPro" id="IPR009072">
    <property type="entry name" value="Histone-fold"/>
</dbReference>
<gene>
    <name evidence="10" type="ORF">ALMOND_2B022785</name>
    <name evidence="9" type="ORF">L3X38_020049</name>
</gene>
<dbReference type="EMBL" id="JAJFAZ020000003">
    <property type="protein sequence ID" value="KAI5340775.1"/>
    <property type="molecule type" value="Genomic_DNA"/>
</dbReference>
<feature type="domain" description="Bromodomain associated" evidence="8">
    <location>
        <begin position="25"/>
        <end position="101"/>
    </location>
</feature>
<evidence type="ECO:0000256" key="2">
    <source>
        <dbReference type="ARBA" id="ARBA00008767"/>
    </source>
</evidence>
<comment type="similarity">
    <text evidence="2">Belongs to the TAF8 family.</text>
</comment>
<dbReference type="SMART" id="SM00576">
    <property type="entry name" value="BTP"/>
    <property type="match status" value="1"/>
</dbReference>
<dbReference type="AlphaFoldDB" id="A0A5E4FYF5"/>
<name>A0A5E4FYF5_PRUDU</name>
<proteinExistence type="inferred from homology"/>